<dbReference type="InterPro" id="IPR017900">
    <property type="entry name" value="4Fe4S_Fe_S_CS"/>
</dbReference>
<dbReference type="Proteomes" id="UP001139103">
    <property type="component" value="Unassembled WGS sequence"/>
</dbReference>
<dbReference type="SUPFAM" id="SSF54862">
    <property type="entry name" value="4Fe-4S ferredoxins"/>
    <property type="match status" value="1"/>
</dbReference>
<dbReference type="GO" id="GO:0046872">
    <property type="term" value="F:metal ion binding"/>
    <property type="evidence" value="ECO:0007669"/>
    <property type="project" value="UniProtKB-KW"/>
</dbReference>
<dbReference type="AlphaFoldDB" id="A0A9X1MKT5"/>
<dbReference type="Pfam" id="PF00037">
    <property type="entry name" value="Fer4"/>
    <property type="match status" value="1"/>
</dbReference>
<dbReference type="PROSITE" id="PS51379">
    <property type="entry name" value="4FE4S_FER_2"/>
    <property type="match status" value="1"/>
</dbReference>
<comment type="caution">
    <text evidence="5">The sequence shown here is derived from an EMBL/GenBank/DDBJ whole genome shotgun (WGS) entry which is preliminary data.</text>
</comment>
<evidence type="ECO:0000256" key="1">
    <source>
        <dbReference type="ARBA" id="ARBA00022723"/>
    </source>
</evidence>
<gene>
    <name evidence="5" type="ORF">LOC68_10370</name>
</gene>
<dbReference type="InterPro" id="IPR017896">
    <property type="entry name" value="4Fe4S_Fe-S-bd"/>
</dbReference>
<proteinExistence type="predicted"/>
<keyword evidence="3" id="KW-0411">Iron-sulfur</keyword>
<dbReference type="PROSITE" id="PS00198">
    <property type="entry name" value="4FE4S_FER_1"/>
    <property type="match status" value="1"/>
</dbReference>
<keyword evidence="1" id="KW-0479">Metal-binding</keyword>
<evidence type="ECO:0000313" key="5">
    <source>
        <dbReference type="EMBL" id="MCC9628803.1"/>
    </source>
</evidence>
<keyword evidence="2" id="KW-0408">Iron</keyword>
<reference evidence="5" key="1">
    <citation type="submission" date="2021-11" db="EMBL/GenBank/DDBJ databases">
        <title>Genome sequence.</title>
        <authorList>
            <person name="Sun Q."/>
        </authorList>
    </citation>
    <scope>NUCLEOTIDE SEQUENCE</scope>
    <source>
        <strain evidence="5">JC732</strain>
    </source>
</reference>
<feature type="domain" description="4Fe-4S ferredoxin-type" evidence="4">
    <location>
        <begin position="1"/>
        <end position="30"/>
    </location>
</feature>
<evidence type="ECO:0000256" key="2">
    <source>
        <dbReference type="ARBA" id="ARBA00023004"/>
    </source>
</evidence>
<keyword evidence="6" id="KW-1185">Reference proteome</keyword>
<dbReference type="EMBL" id="JAJKFT010000004">
    <property type="protein sequence ID" value="MCC9628803.1"/>
    <property type="molecule type" value="Genomic_DNA"/>
</dbReference>
<protein>
    <submittedName>
        <fullName evidence="5">4Fe-4S binding protein</fullName>
    </submittedName>
</protein>
<evidence type="ECO:0000313" key="6">
    <source>
        <dbReference type="Proteomes" id="UP001139103"/>
    </source>
</evidence>
<dbReference type="Gene3D" id="3.30.70.20">
    <property type="match status" value="1"/>
</dbReference>
<name>A0A9X1MKT5_9BACT</name>
<dbReference type="GO" id="GO:0051536">
    <property type="term" value="F:iron-sulfur cluster binding"/>
    <property type="evidence" value="ECO:0007669"/>
    <property type="project" value="UniProtKB-KW"/>
</dbReference>
<sequence>MAMKIDPDECISCGACEPECPTNSIKPTLLAYAIDAATCTECAGEYKKPQCVTLCPIDDCITLLST</sequence>
<accession>A0A9X1MKT5</accession>
<evidence type="ECO:0000256" key="3">
    <source>
        <dbReference type="ARBA" id="ARBA00023014"/>
    </source>
</evidence>
<evidence type="ECO:0000259" key="4">
    <source>
        <dbReference type="PROSITE" id="PS51379"/>
    </source>
</evidence>
<organism evidence="5 6">
    <name type="scientific">Blastopirellula sediminis</name>
    <dbReference type="NCBI Taxonomy" id="2894196"/>
    <lineage>
        <taxon>Bacteria</taxon>
        <taxon>Pseudomonadati</taxon>
        <taxon>Planctomycetota</taxon>
        <taxon>Planctomycetia</taxon>
        <taxon>Pirellulales</taxon>
        <taxon>Pirellulaceae</taxon>
        <taxon>Blastopirellula</taxon>
    </lineage>
</organism>